<evidence type="ECO:0000256" key="1">
    <source>
        <dbReference type="SAM" id="MobiDB-lite"/>
    </source>
</evidence>
<accession>A0A7C9EUF9</accession>
<reference evidence="2" key="1">
    <citation type="journal article" date="2013" name="J. Plant Res.">
        <title>Effect of fungi and light on seed germination of three Opuntia species from semiarid lands of central Mexico.</title>
        <authorList>
            <person name="Delgado-Sanchez P."/>
            <person name="Jimenez-Bremont J.F."/>
            <person name="Guerrero-Gonzalez Mde L."/>
            <person name="Flores J."/>
        </authorList>
    </citation>
    <scope>NUCLEOTIDE SEQUENCE</scope>
    <source>
        <tissue evidence="2">Cladode</tissue>
    </source>
</reference>
<name>A0A7C9EUF9_OPUST</name>
<feature type="region of interest" description="Disordered" evidence="1">
    <location>
        <begin position="1"/>
        <end position="40"/>
    </location>
</feature>
<feature type="compositionally biased region" description="Polar residues" evidence="1">
    <location>
        <begin position="28"/>
        <end position="40"/>
    </location>
</feature>
<sequence>MNPSLREHAYNDRTPELYLPDKPISTPVKPSTSTVLSQPESVQNDRVTLLKDLRIGDASVGHVALDPTSTVPSGTSPTSTSNCLVVAKCVIPKSEVIHATLRTSTCLECSEYHISDSLRCQNIASHHCGILTRGEKRTSRNMYFHGGKTPLIQGNVDIN</sequence>
<proteinExistence type="predicted"/>
<protein>
    <submittedName>
        <fullName evidence="2">Uncharacterized protein</fullName>
    </submittedName>
</protein>
<reference evidence="2" key="2">
    <citation type="submission" date="2020-07" db="EMBL/GenBank/DDBJ databases">
        <authorList>
            <person name="Vera ALvarez R."/>
            <person name="Arias-Moreno D.M."/>
            <person name="Jimenez-Jacinto V."/>
            <person name="Jimenez-Bremont J.F."/>
            <person name="Swaminathan K."/>
            <person name="Moose S.P."/>
            <person name="Guerrero-Gonzalez M.L."/>
            <person name="Marino-Ramirez L."/>
            <person name="Landsman D."/>
            <person name="Rodriguez-Kessler M."/>
            <person name="Delgado-Sanchez P."/>
        </authorList>
    </citation>
    <scope>NUCLEOTIDE SEQUENCE</scope>
    <source>
        <tissue evidence="2">Cladode</tissue>
    </source>
</reference>
<dbReference type="AlphaFoldDB" id="A0A7C9EUF9"/>
<evidence type="ECO:0000313" key="2">
    <source>
        <dbReference type="EMBL" id="MBA4675286.1"/>
    </source>
</evidence>
<dbReference type="EMBL" id="GISG01266706">
    <property type="protein sequence ID" value="MBA4675286.1"/>
    <property type="molecule type" value="Transcribed_RNA"/>
</dbReference>
<organism evidence="2">
    <name type="scientific">Opuntia streptacantha</name>
    <name type="common">Prickly pear cactus</name>
    <name type="synonym">Opuntia cardona</name>
    <dbReference type="NCBI Taxonomy" id="393608"/>
    <lineage>
        <taxon>Eukaryota</taxon>
        <taxon>Viridiplantae</taxon>
        <taxon>Streptophyta</taxon>
        <taxon>Embryophyta</taxon>
        <taxon>Tracheophyta</taxon>
        <taxon>Spermatophyta</taxon>
        <taxon>Magnoliopsida</taxon>
        <taxon>eudicotyledons</taxon>
        <taxon>Gunneridae</taxon>
        <taxon>Pentapetalae</taxon>
        <taxon>Caryophyllales</taxon>
        <taxon>Cactineae</taxon>
        <taxon>Cactaceae</taxon>
        <taxon>Opuntioideae</taxon>
        <taxon>Opuntia</taxon>
    </lineage>
</organism>
<feature type="compositionally biased region" description="Basic and acidic residues" evidence="1">
    <location>
        <begin position="1"/>
        <end position="15"/>
    </location>
</feature>